<feature type="binding site" evidence="3">
    <location>
        <position position="139"/>
    </location>
    <ligand>
        <name>a divalent metal cation</name>
        <dbReference type="ChEBI" id="CHEBI:60240"/>
    </ligand>
</feature>
<dbReference type="RefSeq" id="WP_189022683.1">
    <property type="nucleotide sequence ID" value="NZ_BMKR01000004.1"/>
</dbReference>
<evidence type="ECO:0000256" key="3">
    <source>
        <dbReference type="PIRSR" id="PIRSR607837-1"/>
    </source>
</evidence>
<reference evidence="4" key="2">
    <citation type="submission" date="2020-09" db="EMBL/GenBank/DDBJ databases">
        <authorList>
            <person name="Sun Q."/>
            <person name="Zhou Y."/>
        </authorList>
    </citation>
    <scope>NUCLEOTIDE SEQUENCE</scope>
    <source>
        <strain evidence="4">CGMCC 1.16134</strain>
    </source>
</reference>
<name>A0A917C2W0_9BACL</name>
<dbReference type="AlphaFoldDB" id="A0A917C2W0"/>
<reference evidence="4" key="1">
    <citation type="journal article" date="2014" name="Int. J. Syst. Evol. Microbiol.">
        <title>Complete genome sequence of Corynebacterium casei LMG S-19264T (=DSM 44701T), isolated from a smear-ripened cheese.</title>
        <authorList>
            <consortium name="US DOE Joint Genome Institute (JGI-PGF)"/>
            <person name="Walter F."/>
            <person name="Albersmeier A."/>
            <person name="Kalinowski J."/>
            <person name="Ruckert C."/>
        </authorList>
    </citation>
    <scope>NUCLEOTIDE SEQUENCE</scope>
    <source>
        <strain evidence="4">CGMCC 1.16134</strain>
    </source>
</reference>
<dbReference type="Gene3D" id="1.20.120.450">
    <property type="entry name" value="dinb family like domain"/>
    <property type="match status" value="1"/>
</dbReference>
<organism evidence="4 5">
    <name type="scientific">Paenibacillus albidus</name>
    <dbReference type="NCBI Taxonomy" id="2041023"/>
    <lineage>
        <taxon>Bacteria</taxon>
        <taxon>Bacillati</taxon>
        <taxon>Bacillota</taxon>
        <taxon>Bacilli</taxon>
        <taxon>Bacillales</taxon>
        <taxon>Paenibacillaceae</taxon>
        <taxon>Paenibacillus</taxon>
    </lineage>
</organism>
<dbReference type="InterPro" id="IPR007837">
    <property type="entry name" value="DinB"/>
</dbReference>
<keyword evidence="2 3" id="KW-0479">Metal-binding</keyword>
<feature type="binding site" evidence="3">
    <location>
        <position position="143"/>
    </location>
    <ligand>
        <name>a divalent metal cation</name>
        <dbReference type="ChEBI" id="CHEBI:60240"/>
    </ligand>
</feature>
<dbReference type="EMBL" id="BMKR01000004">
    <property type="protein sequence ID" value="GGF67375.1"/>
    <property type="molecule type" value="Genomic_DNA"/>
</dbReference>
<dbReference type="PANTHER" id="PTHR37302:SF1">
    <property type="entry name" value="PROTEIN DINB"/>
    <property type="match status" value="1"/>
</dbReference>
<comment type="similarity">
    <text evidence="1">Belongs to the DinB family.</text>
</comment>
<dbReference type="PANTHER" id="PTHR37302">
    <property type="entry name" value="SLR1116 PROTEIN"/>
    <property type="match status" value="1"/>
</dbReference>
<protein>
    <submittedName>
        <fullName evidence="4">Protein DinB</fullName>
    </submittedName>
</protein>
<gene>
    <name evidence="4" type="primary">dinB</name>
    <name evidence="4" type="ORF">GCM10010912_10420</name>
</gene>
<dbReference type="SUPFAM" id="SSF109854">
    <property type="entry name" value="DinB/YfiT-like putative metalloenzymes"/>
    <property type="match status" value="1"/>
</dbReference>
<feature type="binding site" evidence="3">
    <location>
        <position position="48"/>
    </location>
    <ligand>
        <name>a divalent metal cation</name>
        <dbReference type="ChEBI" id="CHEBI:60240"/>
    </ligand>
</feature>
<evidence type="ECO:0000313" key="5">
    <source>
        <dbReference type="Proteomes" id="UP000637643"/>
    </source>
</evidence>
<dbReference type="InterPro" id="IPR034660">
    <property type="entry name" value="DinB/YfiT-like"/>
</dbReference>
<dbReference type="GO" id="GO:0046872">
    <property type="term" value="F:metal ion binding"/>
    <property type="evidence" value="ECO:0007669"/>
    <property type="project" value="UniProtKB-KW"/>
</dbReference>
<evidence type="ECO:0000313" key="4">
    <source>
        <dbReference type="EMBL" id="GGF67375.1"/>
    </source>
</evidence>
<evidence type="ECO:0000256" key="1">
    <source>
        <dbReference type="ARBA" id="ARBA00008635"/>
    </source>
</evidence>
<sequence>MKKYVLQQLDYHAWANQILCTHLQHLSAEVYRKEIVSVFPTIYAAMQHIYVIDRGWMSFFTSGGVPEVNEEYVERLMCSINTIVEETRDKRIEELGERMAELAGQLHQFIDQHDNIEVVYPSGTFSARCVDYIQHLVNHGTYHRGNVTAMLRQLGHAGTPTDYGYYLYTLSQ</sequence>
<accession>A0A917C2W0</accession>
<dbReference type="Pfam" id="PF05163">
    <property type="entry name" value="DinB"/>
    <property type="match status" value="1"/>
</dbReference>
<dbReference type="Proteomes" id="UP000637643">
    <property type="component" value="Unassembled WGS sequence"/>
</dbReference>
<proteinExistence type="inferred from homology"/>
<evidence type="ECO:0000256" key="2">
    <source>
        <dbReference type="ARBA" id="ARBA00022723"/>
    </source>
</evidence>
<comment type="caution">
    <text evidence="4">The sequence shown here is derived from an EMBL/GenBank/DDBJ whole genome shotgun (WGS) entry which is preliminary data.</text>
</comment>
<keyword evidence="5" id="KW-1185">Reference proteome</keyword>